<feature type="domain" description="Histidine kinase" evidence="15">
    <location>
        <begin position="239"/>
        <end position="456"/>
    </location>
</feature>
<dbReference type="InterPro" id="IPR004358">
    <property type="entry name" value="Sig_transdc_His_kin-like_C"/>
</dbReference>
<dbReference type="Pfam" id="PF00512">
    <property type="entry name" value="HisKA"/>
    <property type="match status" value="1"/>
</dbReference>
<dbReference type="EC" id="2.7.13.3" evidence="3"/>
<feature type="transmembrane region" description="Helical" evidence="14">
    <location>
        <begin position="158"/>
        <end position="177"/>
    </location>
</feature>
<comment type="subcellular location">
    <subcellularLocation>
        <location evidence="2">Cell membrane</location>
        <topology evidence="2">Multi-pass membrane protein</topology>
    </subcellularLocation>
</comment>
<keyword evidence="4" id="KW-1003">Cell membrane</keyword>
<keyword evidence="9 17" id="KW-0418">Kinase</keyword>
<feature type="transmembrane region" description="Helical" evidence="14">
    <location>
        <begin position="7"/>
        <end position="28"/>
    </location>
</feature>
<evidence type="ECO:0000256" key="6">
    <source>
        <dbReference type="ARBA" id="ARBA00022679"/>
    </source>
</evidence>
<dbReference type="InterPro" id="IPR005467">
    <property type="entry name" value="His_kinase_dom"/>
</dbReference>
<dbReference type="Pfam" id="PF02518">
    <property type="entry name" value="HATPase_c"/>
    <property type="match status" value="1"/>
</dbReference>
<evidence type="ECO:0000313" key="17">
    <source>
        <dbReference type="EMBL" id="SFP11472.1"/>
    </source>
</evidence>
<dbReference type="InterPro" id="IPR036097">
    <property type="entry name" value="HisK_dim/P_sf"/>
</dbReference>
<dbReference type="SUPFAM" id="SSF158472">
    <property type="entry name" value="HAMP domain-like"/>
    <property type="match status" value="1"/>
</dbReference>
<dbReference type="GO" id="GO:0005886">
    <property type="term" value="C:plasma membrane"/>
    <property type="evidence" value="ECO:0007669"/>
    <property type="project" value="UniProtKB-SubCell"/>
</dbReference>
<dbReference type="InterPro" id="IPR003660">
    <property type="entry name" value="HAMP_dom"/>
</dbReference>
<dbReference type="Gene3D" id="6.10.340.10">
    <property type="match status" value="1"/>
</dbReference>
<keyword evidence="13 14" id="KW-0472">Membrane</keyword>
<evidence type="ECO:0000259" key="15">
    <source>
        <dbReference type="PROSITE" id="PS50109"/>
    </source>
</evidence>
<dbReference type="STRING" id="1079859.SAMN04515674_101393"/>
<dbReference type="EMBL" id="FOXH01000001">
    <property type="protein sequence ID" value="SFP11472.1"/>
    <property type="molecule type" value="Genomic_DNA"/>
</dbReference>
<protein>
    <recommendedName>
        <fullName evidence="3">histidine kinase</fullName>
        <ecNumber evidence="3">2.7.13.3</ecNumber>
    </recommendedName>
</protein>
<keyword evidence="6" id="KW-0808">Transferase</keyword>
<dbReference type="SUPFAM" id="SSF55874">
    <property type="entry name" value="ATPase domain of HSP90 chaperone/DNA topoisomerase II/histidine kinase"/>
    <property type="match status" value="1"/>
</dbReference>
<evidence type="ECO:0000256" key="8">
    <source>
        <dbReference type="ARBA" id="ARBA00022741"/>
    </source>
</evidence>
<dbReference type="GO" id="GO:0005524">
    <property type="term" value="F:ATP binding"/>
    <property type="evidence" value="ECO:0007669"/>
    <property type="project" value="UniProtKB-KW"/>
</dbReference>
<dbReference type="InterPro" id="IPR003594">
    <property type="entry name" value="HATPase_dom"/>
</dbReference>
<evidence type="ECO:0000256" key="2">
    <source>
        <dbReference type="ARBA" id="ARBA00004651"/>
    </source>
</evidence>
<keyword evidence="10" id="KW-0067">ATP-binding</keyword>
<evidence type="ECO:0000256" key="11">
    <source>
        <dbReference type="ARBA" id="ARBA00022989"/>
    </source>
</evidence>
<accession>A0A1I5MPF5</accession>
<comment type="catalytic activity">
    <reaction evidence="1">
        <text>ATP + protein L-histidine = ADP + protein N-phospho-L-histidine.</text>
        <dbReference type="EC" id="2.7.13.3"/>
    </reaction>
</comment>
<evidence type="ECO:0000256" key="7">
    <source>
        <dbReference type="ARBA" id="ARBA00022692"/>
    </source>
</evidence>
<proteinExistence type="predicted"/>
<dbReference type="PANTHER" id="PTHR45528:SF1">
    <property type="entry name" value="SENSOR HISTIDINE KINASE CPXA"/>
    <property type="match status" value="1"/>
</dbReference>
<dbReference type="RefSeq" id="WP_092011245.1">
    <property type="nucleotide sequence ID" value="NZ_FOXH01000001.1"/>
</dbReference>
<dbReference type="SMART" id="SM00388">
    <property type="entry name" value="HisKA"/>
    <property type="match status" value="1"/>
</dbReference>
<evidence type="ECO:0000256" key="14">
    <source>
        <dbReference type="SAM" id="Phobius"/>
    </source>
</evidence>
<dbReference type="PRINTS" id="PR00344">
    <property type="entry name" value="BCTRLSENSOR"/>
</dbReference>
<dbReference type="FunFam" id="1.10.287.130:FF:000001">
    <property type="entry name" value="Two-component sensor histidine kinase"/>
    <property type="match status" value="1"/>
</dbReference>
<evidence type="ECO:0000256" key="3">
    <source>
        <dbReference type="ARBA" id="ARBA00012438"/>
    </source>
</evidence>
<dbReference type="PANTHER" id="PTHR45528">
    <property type="entry name" value="SENSOR HISTIDINE KINASE CPXA"/>
    <property type="match status" value="1"/>
</dbReference>
<reference evidence="17 18" key="1">
    <citation type="submission" date="2016-10" db="EMBL/GenBank/DDBJ databases">
        <authorList>
            <person name="de Groot N.N."/>
        </authorList>
    </citation>
    <scope>NUCLEOTIDE SEQUENCE [LARGE SCALE GENOMIC DNA]</scope>
    <source>
        <strain evidence="18">E92,LMG 26720,CCM 7988</strain>
    </source>
</reference>
<keyword evidence="5" id="KW-0597">Phosphoprotein</keyword>
<dbReference type="Gene3D" id="3.30.565.10">
    <property type="entry name" value="Histidine kinase-like ATPase, C-terminal domain"/>
    <property type="match status" value="1"/>
</dbReference>
<dbReference type="SUPFAM" id="SSF47384">
    <property type="entry name" value="Homodimeric domain of signal transducing histidine kinase"/>
    <property type="match status" value="1"/>
</dbReference>
<evidence type="ECO:0000256" key="1">
    <source>
        <dbReference type="ARBA" id="ARBA00000085"/>
    </source>
</evidence>
<dbReference type="Gene3D" id="1.10.287.130">
    <property type="match status" value="1"/>
</dbReference>
<gene>
    <name evidence="17" type="ORF">SAMN04515674_101393</name>
</gene>
<name>A0A1I5MPF5_9BACT</name>
<keyword evidence="11 14" id="KW-1133">Transmembrane helix</keyword>
<evidence type="ECO:0000313" key="18">
    <source>
        <dbReference type="Proteomes" id="UP000199306"/>
    </source>
</evidence>
<sequence>MKIRFKIALQFSLIAAFILLAFSVTIYLRADYVRHRNYVDRLKKRAVTTARLLVYVKEFTPKMLKLLDRNSLSRLNDEQVFIFNHSDSLTFSNINKIPSNINIALLDKIKKKKEIRFQENGREYVGLVFEGKFETFIVVASAIDSIGIKDLKSLSETLLIGFLAGIFVVIIAGIFFASESLKPIQSINQQVKKISAQHLRERVNEGNGKDEIAELAMNFNRMLERLNLAFEQQRSFVSQASHELRTPLAAIKSEIQLAQDGTQSIEEYKSVLATLLIDTDRLIALSNGLLQLARSMENENVDNFIPLHIEESIFLANSELKMAKPDYKTEVHFDRVPIDENSTVVSGNEILLKNLFLNLIDNACKYSIDQSAEIRIGFDQKFVIVKISDSGIGIPEASLEKIFSPFYRADNAIQANGFGIGLSVTQSILKLHHGTIDVQSAVNKGSVFSVKIPRIYS</sequence>
<keyword evidence="18" id="KW-1185">Reference proteome</keyword>
<evidence type="ECO:0000256" key="4">
    <source>
        <dbReference type="ARBA" id="ARBA00022475"/>
    </source>
</evidence>
<evidence type="ECO:0000256" key="5">
    <source>
        <dbReference type="ARBA" id="ARBA00022553"/>
    </source>
</evidence>
<keyword evidence="8" id="KW-0547">Nucleotide-binding</keyword>
<dbReference type="Proteomes" id="UP000199306">
    <property type="component" value="Unassembled WGS sequence"/>
</dbReference>
<evidence type="ECO:0000256" key="10">
    <source>
        <dbReference type="ARBA" id="ARBA00022840"/>
    </source>
</evidence>
<dbReference type="OrthoDB" id="594725at2"/>
<dbReference type="SMART" id="SM00387">
    <property type="entry name" value="HATPase_c"/>
    <property type="match status" value="1"/>
</dbReference>
<evidence type="ECO:0000256" key="12">
    <source>
        <dbReference type="ARBA" id="ARBA00023012"/>
    </source>
</evidence>
<dbReference type="InterPro" id="IPR050398">
    <property type="entry name" value="HssS/ArlS-like"/>
</dbReference>
<feature type="domain" description="HAMP" evidence="16">
    <location>
        <begin position="178"/>
        <end position="231"/>
    </location>
</feature>
<organism evidence="17 18">
    <name type="scientific">Pseudarcicella hirudinis</name>
    <dbReference type="NCBI Taxonomy" id="1079859"/>
    <lineage>
        <taxon>Bacteria</taxon>
        <taxon>Pseudomonadati</taxon>
        <taxon>Bacteroidota</taxon>
        <taxon>Cytophagia</taxon>
        <taxon>Cytophagales</taxon>
        <taxon>Flectobacillaceae</taxon>
        <taxon>Pseudarcicella</taxon>
    </lineage>
</organism>
<dbReference type="PROSITE" id="PS50109">
    <property type="entry name" value="HIS_KIN"/>
    <property type="match status" value="1"/>
</dbReference>
<keyword evidence="7 14" id="KW-0812">Transmembrane</keyword>
<evidence type="ECO:0000256" key="9">
    <source>
        <dbReference type="ARBA" id="ARBA00022777"/>
    </source>
</evidence>
<dbReference type="CDD" id="cd00082">
    <property type="entry name" value="HisKA"/>
    <property type="match status" value="1"/>
</dbReference>
<dbReference type="GO" id="GO:0000155">
    <property type="term" value="F:phosphorelay sensor kinase activity"/>
    <property type="evidence" value="ECO:0007669"/>
    <property type="project" value="InterPro"/>
</dbReference>
<dbReference type="AlphaFoldDB" id="A0A1I5MPF5"/>
<evidence type="ECO:0000259" key="16">
    <source>
        <dbReference type="PROSITE" id="PS50885"/>
    </source>
</evidence>
<dbReference type="CDD" id="cd00075">
    <property type="entry name" value="HATPase"/>
    <property type="match status" value="1"/>
</dbReference>
<dbReference type="Pfam" id="PF00672">
    <property type="entry name" value="HAMP"/>
    <property type="match status" value="1"/>
</dbReference>
<dbReference type="PROSITE" id="PS50885">
    <property type="entry name" value="HAMP"/>
    <property type="match status" value="1"/>
</dbReference>
<evidence type="ECO:0000256" key="13">
    <source>
        <dbReference type="ARBA" id="ARBA00023136"/>
    </source>
</evidence>
<dbReference type="SMART" id="SM00304">
    <property type="entry name" value="HAMP"/>
    <property type="match status" value="1"/>
</dbReference>
<dbReference type="InterPro" id="IPR003661">
    <property type="entry name" value="HisK_dim/P_dom"/>
</dbReference>
<dbReference type="InterPro" id="IPR036890">
    <property type="entry name" value="HATPase_C_sf"/>
</dbReference>
<dbReference type="CDD" id="cd06225">
    <property type="entry name" value="HAMP"/>
    <property type="match status" value="1"/>
</dbReference>
<keyword evidence="12" id="KW-0902">Two-component regulatory system</keyword>